<accession>A0ABP3TP33</accession>
<evidence type="ECO:0000313" key="1">
    <source>
        <dbReference type="EMBL" id="GAA0714275.1"/>
    </source>
</evidence>
<dbReference type="EMBL" id="BAAAGE010000001">
    <property type="protein sequence ID" value="GAA0714275.1"/>
    <property type="molecule type" value="Genomic_DNA"/>
</dbReference>
<gene>
    <name evidence="1" type="ORF">GCM10009430_07220</name>
</gene>
<comment type="caution">
    <text evidence="1">The sequence shown here is derived from an EMBL/GenBank/DDBJ whole genome shotgun (WGS) entry which is preliminary data.</text>
</comment>
<protein>
    <submittedName>
        <fullName evidence="1">Uncharacterized protein</fullName>
    </submittedName>
</protein>
<proteinExistence type="predicted"/>
<reference evidence="2" key="1">
    <citation type="journal article" date="2019" name="Int. J. Syst. Evol. Microbiol.">
        <title>The Global Catalogue of Microorganisms (GCM) 10K type strain sequencing project: providing services to taxonomists for standard genome sequencing and annotation.</title>
        <authorList>
            <consortium name="The Broad Institute Genomics Platform"/>
            <consortium name="The Broad Institute Genome Sequencing Center for Infectious Disease"/>
            <person name="Wu L."/>
            <person name="Ma J."/>
        </authorList>
    </citation>
    <scope>NUCLEOTIDE SEQUENCE [LARGE SCALE GENOMIC DNA]</scope>
    <source>
        <strain evidence="2">JCM 15974</strain>
    </source>
</reference>
<evidence type="ECO:0000313" key="2">
    <source>
        <dbReference type="Proteomes" id="UP001501758"/>
    </source>
</evidence>
<sequence>MLYPLKFRPILKEKIWGWDILKALWNKTSKNNKEVETWELSTFKNEIPDFKNVSSKGENLLKRDKIKKCGSYSRRVNKKRTIGKGILIEDIQQTLNITYHFNNGRQKTPLKIPRQ</sequence>
<keyword evidence="2" id="KW-1185">Reference proteome</keyword>
<dbReference type="RefSeq" id="WP_343910595.1">
    <property type="nucleotide sequence ID" value="NZ_BAAAGE010000001.1"/>
</dbReference>
<name>A0ABP3TP33_9FLAO</name>
<organism evidence="1 2">
    <name type="scientific">Aquimarina litoralis</name>
    <dbReference type="NCBI Taxonomy" id="584605"/>
    <lineage>
        <taxon>Bacteria</taxon>
        <taxon>Pseudomonadati</taxon>
        <taxon>Bacteroidota</taxon>
        <taxon>Flavobacteriia</taxon>
        <taxon>Flavobacteriales</taxon>
        <taxon>Flavobacteriaceae</taxon>
        <taxon>Aquimarina</taxon>
    </lineage>
</organism>
<dbReference type="Proteomes" id="UP001501758">
    <property type="component" value="Unassembled WGS sequence"/>
</dbReference>